<evidence type="ECO:0000313" key="2">
    <source>
        <dbReference type="EMBL" id="ETN99251.1"/>
    </source>
</evidence>
<name>X6LDP4_RETFI</name>
<feature type="region of interest" description="Disordered" evidence="1">
    <location>
        <begin position="111"/>
        <end position="187"/>
    </location>
</feature>
<feature type="region of interest" description="Disordered" evidence="1">
    <location>
        <begin position="199"/>
        <end position="225"/>
    </location>
</feature>
<dbReference type="EMBL" id="ASPP01044484">
    <property type="protein sequence ID" value="ETN99251.1"/>
    <property type="molecule type" value="Genomic_DNA"/>
</dbReference>
<evidence type="ECO:0000256" key="1">
    <source>
        <dbReference type="SAM" id="MobiDB-lite"/>
    </source>
</evidence>
<organism evidence="2 3">
    <name type="scientific">Reticulomyxa filosa</name>
    <dbReference type="NCBI Taxonomy" id="46433"/>
    <lineage>
        <taxon>Eukaryota</taxon>
        <taxon>Sar</taxon>
        <taxon>Rhizaria</taxon>
        <taxon>Retaria</taxon>
        <taxon>Foraminifera</taxon>
        <taxon>Monothalamids</taxon>
        <taxon>Reticulomyxidae</taxon>
        <taxon>Reticulomyxa</taxon>
    </lineage>
</organism>
<feature type="region of interest" description="Disordered" evidence="1">
    <location>
        <begin position="75"/>
        <end position="96"/>
    </location>
</feature>
<sequence length="312" mass="35970">MLQRQAERKRLLQEKELAKLKGITNDNSQTNEGKPFQMQGSVFITLSQNGKQGNINMNNTNNNMNGTTTTLIIQNGSSSRKNGANYNNVQQGNNPSKSKLLALFNEVEQNERNQANGKKKRKANNNNATDSDNDDDNENDDDDNDDDDDDDGDEDEDDDEDEDEDEDDDYSNDTDEEKEKLINGIETNETFKKRRKINKKLLHSKSVGKNGNGTPDSEARAEKMRRQREQLKKLYNLYKKQYQEKTKKESESARKRKQTLMNIELPPKPLESEVVFTEECQQLLKAIGRSICNDSRFTGYSHSFFFFFFFLK</sequence>
<comment type="caution">
    <text evidence="2">The sequence shown here is derived from an EMBL/GenBank/DDBJ whole genome shotgun (WGS) entry which is preliminary data.</text>
</comment>
<keyword evidence="3" id="KW-1185">Reference proteome</keyword>
<evidence type="ECO:0000313" key="3">
    <source>
        <dbReference type="Proteomes" id="UP000023152"/>
    </source>
</evidence>
<proteinExistence type="predicted"/>
<gene>
    <name evidence="2" type="ORF">RFI_38233</name>
</gene>
<dbReference type="AlphaFoldDB" id="X6LDP4"/>
<dbReference type="Proteomes" id="UP000023152">
    <property type="component" value="Unassembled WGS sequence"/>
</dbReference>
<reference evidence="2 3" key="1">
    <citation type="journal article" date="2013" name="Curr. Biol.">
        <title>The Genome of the Foraminiferan Reticulomyxa filosa.</title>
        <authorList>
            <person name="Glockner G."/>
            <person name="Hulsmann N."/>
            <person name="Schleicher M."/>
            <person name="Noegel A.A."/>
            <person name="Eichinger L."/>
            <person name="Gallinger C."/>
            <person name="Pawlowski J."/>
            <person name="Sierra R."/>
            <person name="Euteneuer U."/>
            <person name="Pillet L."/>
            <person name="Moustafa A."/>
            <person name="Platzer M."/>
            <person name="Groth M."/>
            <person name="Szafranski K."/>
            <person name="Schliwa M."/>
        </authorList>
    </citation>
    <scope>NUCLEOTIDE SEQUENCE [LARGE SCALE GENOMIC DNA]</scope>
</reference>
<protein>
    <submittedName>
        <fullName evidence="2">Transcription factor with AP2 domain(S)</fullName>
    </submittedName>
</protein>
<accession>X6LDP4</accession>
<feature type="compositionally biased region" description="Acidic residues" evidence="1">
    <location>
        <begin position="131"/>
        <end position="176"/>
    </location>
</feature>